<name>A0ACA9LUZ9_9GLOM</name>
<sequence length="75" mass="8910">MSNNHQKITKVNIQQGVTMKIKDKEVIYTYAQNVSYEVKEKKKPQIKKKKKSLDISDNLPEQFYIDIFTEFPDED</sequence>
<dbReference type="Proteomes" id="UP000789860">
    <property type="component" value="Unassembled WGS sequence"/>
</dbReference>
<proteinExistence type="predicted"/>
<evidence type="ECO:0000313" key="2">
    <source>
        <dbReference type="Proteomes" id="UP000789860"/>
    </source>
</evidence>
<keyword evidence="2" id="KW-1185">Reference proteome</keyword>
<accession>A0ACA9LUZ9</accession>
<gene>
    <name evidence="1" type="ORF">SCALOS_LOCUS5075</name>
</gene>
<dbReference type="EMBL" id="CAJVPM010007675">
    <property type="protein sequence ID" value="CAG8547950.1"/>
    <property type="molecule type" value="Genomic_DNA"/>
</dbReference>
<protein>
    <submittedName>
        <fullName evidence="1">10918_t:CDS:1</fullName>
    </submittedName>
</protein>
<reference evidence="1" key="1">
    <citation type="submission" date="2021-06" db="EMBL/GenBank/DDBJ databases">
        <authorList>
            <person name="Kallberg Y."/>
            <person name="Tangrot J."/>
            <person name="Rosling A."/>
        </authorList>
    </citation>
    <scope>NUCLEOTIDE SEQUENCE</scope>
    <source>
        <strain evidence="1">AU212A</strain>
    </source>
</reference>
<comment type="caution">
    <text evidence="1">The sequence shown here is derived from an EMBL/GenBank/DDBJ whole genome shotgun (WGS) entry which is preliminary data.</text>
</comment>
<organism evidence="1 2">
    <name type="scientific">Scutellospora calospora</name>
    <dbReference type="NCBI Taxonomy" id="85575"/>
    <lineage>
        <taxon>Eukaryota</taxon>
        <taxon>Fungi</taxon>
        <taxon>Fungi incertae sedis</taxon>
        <taxon>Mucoromycota</taxon>
        <taxon>Glomeromycotina</taxon>
        <taxon>Glomeromycetes</taxon>
        <taxon>Diversisporales</taxon>
        <taxon>Gigasporaceae</taxon>
        <taxon>Scutellospora</taxon>
    </lineage>
</organism>
<evidence type="ECO:0000313" key="1">
    <source>
        <dbReference type="EMBL" id="CAG8547950.1"/>
    </source>
</evidence>